<name>A0A1A8XJB4_9RHOO</name>
<protein>
    <submittedName>
        <fullName evidence="1">Uncharacterized protein</fullName>
    </submittedName>
</protein>
<organism evidence="1 2">
    <name type="scientific">Candidatus Propionivibrio aalborgensis</name>
    <dbReference type="NCBI Taxonomy" id="1860101"/>
    <lineage>
        <taxon>Bacteria</taxon>
        <taxon>Pseudomonadati</taxon>
        <taxon>Pseudomonadota</taxon>
        <taxon>Betaproteobacteria</taxon>
        <taxon>Rhodocyclales</taxon>
        <taxon>Rhodocyclaceae</taxon>
        <taxon>Propionivibrio</taxon>
    </lineage>
</organism>
<evidence type="ECO:0000313" key="1">
    <source>
        <dbReference type="EMBL" id="SBT04786.1"/>
    </source>
</evidence>
<proteinExistence type="predicted"/>
<dbReference type="EMBL" id="FLQY01000041">
    <property type="protein sequence ID" value="SBT04786.1"/>
    <property type="molecule type" value="Genomic_DNA"/>
</dbReference>
<dbReference type="Proteomes" id="UP000199600">
    <property type="component" value="Unassembled WGS sequence"/>
</dbReference>
<keyword evidence="2" id="KW-1185">Reference proteome</keyword>
<accession>A0A1A8XJB4</accession>
<gene>
    <name evidence="1" type="ORF">PROAA_1350022</name>
</gene>
<dbReference type="AlphaFoldDB" id="A0A1A8XJB4"/>
<sequence>MEGCRSAKCLIKDFDFHCLLLSVNVLAILIRQELQINAEMSMKMGGVGAVMVGKMQINENQVIFTRKSVTVRVSR</sequence>
<evidence type="ECO:0000313" key="2">
    <source>
        <dbReference type="Proteomes" id="UP000199600"/>
    </source>
</evidence>
<reference evidence="1 2" key="1">
    <citation type="submission" date="2016-06" db="EMBL/GenBank/DDBJ databases">
        <authorList>
            <person name="Kjaerup R.B."/>
            <person name="Dalgaard T.S."/>
            <person name="Juul-Madsen H.R."/>
        </authorList>
    </citation>
    <scope>NUCLEOTIDE SEQUENCE [LARGE SCALE GENOMIC DNA]</scope>
    <source>
        <strain evidence="1">2</strain>
    </source>
</reference>